<sequence>MSPSAYTSPPAPTPRQKRYGDKLSAGRKLGRHLPRIASGDAGDDWVAEDPPPPPSHAPANGTGTVLPPTTAPPPTRSRITRRLQGQLARAPAPAQPDLVSADAAAVTGLPTRLRLSRARAPLRGDAPLPSSRLTSRHGAGVGALWADAQRHLLQAYEYLCHVGEAQQWIEGCIGEELGFGVVEMEDGLRNGAVLAKLVRVFVGEGRVPRIYETPYPDFRHSDNMNYFFLFVRDPDVGLPESFIFEFTDLYNKKNLPKVIFCIHALSHLLARRGKAQRIGNLLGQLQFSDAQLEKTQKGLRDAGVAMPNFGNVGKTLAIEMAEEVEEEEESEEERRDRLLLENEASIVELQSVLRASLVRKAEQTRRGELRLAERYIRRLQAQTRGVLARSRISASRRAYADASIRAQAGARSFATALQAIARGLLVRYRIAARLAHIDAHVPAFVGFQAHARGALVRARLAKLKGALAKATLATVVTKLQAQGRARIVQRYRRELAKVYAAPAVSRTVARIQAAARGVLTRRRVARQLALVDGMEPTFVAIQAQMRGILVRRRVGKQLARLDDVTDIVVRIQAFFRSYLARKRLLALIRALRRATPVLVQIQARARANLARQRHAAVSKALARAEVVVAVGGFQARARAAIARTRRREQSKRLEFAAPDVRGLQAACRGALLRREWVAWRDHVRRSEHVAVRLQALLRGVAQRRTFEAKMRHYRENMDKVVKIQSLFRAKETRDQYRQLTLGTNVTVGTIKNFVHLLDDSEADFAEEVDLERMRKDVVGLIRENQALERDVSELDVKIALVVNNAKTFEELKEARRRYGADSAAVHAARASVLAAHGDPFAGPSTLDRGAQRKRELYQQLFYLLQSHGEYLGRLFRHMSSDGVAEKDRRLLERVVLTLFGYGHDRREDFLLLKVFQYAIAEEVGHARTVEDVLRGPRVWINVALHYLRQKQSSHLKEALQPILRDILKEENLDMEVDPTVIYRVRMEQHEMRLGHAVPADQKNVTFHEALADLSTRAEYIRHLQILRWWTEVFINAIVESTRRMPYAIRFLAREMLAALQAKFPDASPAHAACLGRLVYYRYINPAVITPETFNIVTNTLDIGTRRNLAQVSKVITQIMSGVEFDKVQGQNYIAINEYVLKAIKQTSPWVLEVANVSDLETQYHAHDFLDATVQPKPIYISPNEVYAMHGLLAQYLDKLAPERDDPLRVIIHELDGVPNLGSAELNDARDRAITLELTNRFAAVKDPRAEEKTLWIQAKRTVLAILRVQPGKDLVESLMQPVTDDHEELWEEVLENEMEADSRMQHPRRMPSAMGQESAYRLEDIRQLSFREVKAHAIYFLLELEKKGMVTRADGYQGILNAIANDVRSKHRMRMQRQQEIDGMAEAIRNLSERKKHFLEQIKDYNDYVEQSMATMQRGKHKKRLVLPFSKQFFHQRDLAKAGTTPQFGSFKYSAADLYDRSILISIDGFSPIQFNKIDVVISSDKLGVFTIEVFNGTMGAGMVSHIGKDDVKMQDLLQLQFESKSALSLFNDTVKFNLDLLLYQINKKCVFRSCIHLSVVAPLTVPAQILCII</sequence>
<accession>A0ACB8QEX4</accession>
<gene>
    <name evidence="1" type="ORF">K488DRAFT_54701</name>
</gene>
<evidence type="ECO:0000313" key="2">
    <source>
        <dbReference type="Proteomes" id="UP000814128"/>
    </source>
</evidence>
<organism evidence="1 2">
    <name type="scientific">Vararia minispora EC-137</name>
    <dbReference type="NCBI Taxonomy" id="1314806"/>
    <lineage>
        <taxon>Eukaryota</taxon>
        <taxon>Fungi</taxon>
        <taxon>Dikarya</taxon>
        <taxon>Basidiomycota</taxon>
        <taxon>Agaricomycotina</taxon>
        <taxon>Agaricomycetes</taxon>
        <taxon>Russulales</taxon>
        <taxon>Lachnocladiaceae</taxon>
        <taxon>Vararia</taxon>
    </lineage>
</organism>
<name>A0ACB8QEX4_9AGAM</name>
<proteinExistence type="predicted"/>
<keyword evidence="2" id="KW-1185">Reference proteome</keyword>
<dbReference type="EMBL" id="MU273633">
    <property type="protein sequence ID" value="KAI0030222.1"/>
    <property type="molecule type" value="Genomic_DNA"/>
</dbReference>
<protein>
    <submittedName>
        <fullName evidence="1">Uncharacterized protein</fullName>
    </submittedName>
</protein>
<reference evidence="1" key="1">
    <citation type="submission" date="2021-02" db="EMBL/GenBank/DDBJ databases">
        <authorList>
            <consortium name="DOE Joint Genome Institute"/>
            <person name="Ahrendt S."/>
            <person name="Looney B.P."/>
            <person name="Miyauchi S."/>
            <person name="Morin E."/>
            <person name="Drula E."/>
            <person name="Courty P.E."/>
            <person name="Chicoki N."/>
            <person name="Fauchery L."/>
            <person name="Kohler A."/>
            <person name="Kuo A."/>
            <person name="Labutti K."/>
            <person name="Pangilinan J."/>
            <person name="Lipzen A."/>
            <person name="Riley R."/>
            <person name="Andreopoulos W."/>
            <person name="He G."/>
            <person name="Johnson J."/>
            <person name="Barry K.W."/>
            <person name="Grigoriev I.V."/>
            <person name="Nagy L."/>
            <person name="Hibbett D."/>
            <person name="Henrissat B."/>
            <person name="Matheny P.B."/>
            <person name="Labbe J."/>
            <person name="Martin F."/>
        </authorList>
    </citation>
    <scope>NUCLEOTIDE SEQUENCE</scope>
    <source>
        <strain evidence="1">EC-137</strain>
    </source>
</reference>
<reference evidence="1" key="2">
    <citation type="journal article" date="2022" name="New Phytol.">
        <title>Evolutionary transition to the ectomycorrhizal habit in the genomes of a hyperdiverse lineage of mushroom-forming fungi.</title>
        <authorList>
            <person name="Looney B."/>
            <person name="Miyauchi S."/>
            <person name="Morin E."/>
            <person name="Drula E."/>
            <person name="Courty P.E."/>
            <person name="Kohler A."/>
            <person name="Kuo A."/>
            <person name="LaButti K."/>
            <person name="Pangilinan J."/>
            <person name="Lipzen A."/>
            <person name="Riley R."/>
            <person name="Andreopoulos W."/>
            <person name="He G."/>
            <person name="Johnson J."/>
            <person name="Nolan M."/>
            <person name="Tritt A."/>
            <person name="Barry K.W."/>
            <person name="Grigoriev I.V."/>
            <person name="Nagy L.G."/>
            <person name="Hibbett D."/>
            <person name="Henrissat B."/>
            <person name="Matheny P.B."/>
            <person name="Labbe J."/>
            <person name="Martin F.M."/>
        </authorList>
    </citation>
    <scope>NUCLEOTIDE SEQUENCE</scope>
    <source>
        <strain evidence="1">EC-137</strain>
    </source>
</reference>
<dbReference type="Proteomes" id="UP000814128">
    <property type="component" value="Unassembled WGS sequence"/>
</dbReference>
<comment type="caution">
    <text evidence="1">The sequence shown here is derived from an EMBL/GenBank/DDBJ whole genome shotgun (WGS) entry which is preliminary data.</text>
</comment>
<evidence type="ECO:0000313" key="1">
    <source>
        <dbReference type="EMBL" id="KAI0030222.1"/>
    </source>
</evidence>